<dbReference type="EMBL" id="CP019481">
    <property type="protein sequence ID" value="UQC90604.1"/>
    <property type="molecule type" value="Genomic_DNA"/>
</dbReference>
<proteinExistence type="predicted"/>
<keyword evidence="2" id="KW-1185">Reference proteome</keyword>
<accession>A0A9Q8T7D2</accession>
<dbReference type="RefSeq" id="XP_049152205.1">
    <property type="nucleotide sequence ID" value="XM_049295058.1"/>
</dbReference>
<gene>
    <name evidence="1" type="ORF">CLUP02_16134</name>
</gene>
<organism evidence="1 2">
    <name type="scientific">Colletotrichum lupini</name>
    <dbReference type="NCBI Taxonomy" id="145971"/>
    <lineage>
        <taxon>Eukaryota</taxon>
        <taxon>Fungi</taxon>
        <taxon>Dikarya</taxon>
        <taxon>Ascomycota</taxon>
        <taxon>Pezizomycotina</taxon>
        <taxon>Sordariomycetes</taxon>
        <taxon>Hypocreomycetidae</taxon>
        <taxon>Glomerellales</taxon>
        <taxon>Glomerellaceae</taxon>
        <taxon>Colletotrichum</taxon>
        <taxon>Colletotrichum acutatum species complex</taxon>
    </lineage>
</organism>
<evidence type="ECO:0000313" key="1">
    <source>
        <dbReference type="EMBL" id="UQC90604.1"/>
    </source>
</evidence>
<dbReference type="GeneID" id="73350068"/>
<sequence length="266" mass="29628">MGGGSSASFSHHKTGSNDTYLPDDWVASSAWPAVLTAPSSCSHIFRVGEGREGDPDHSILDSMGRDHWLSQRALYSLSSSVNCLDFTALIEQEAHHNHWTLTDFLLGLGASLLMTILMSSLTSTSTDPNIYSWTGPTDYDENLQFRFLAIPAAPKPLPSFRESGPSLGFIFPHPRSRPQPHRSKDIQGSPSEGWPSWLWRQVKVSLTCVSWWGNPREFESRPFHFRVFDGGDNHSCMTIELPKSCAQMSTRLSITGRIFMNISLIS</sequence>
<dbReference type="KEGG" id="clup:CLUP02_16134"/>
<evidence type="ECO:0000313" key="2">
    <source>
        <dbReference type="Proteomes" id="UP000830671"/>
    </source>
</evidence>
<dbReference type="AlphaFoldDB" id="A0A9Q8T7D2"/>
<protein>
    <submittedName>
        <fullName evidence="1">Uncharacterized protein</fullName>
    </submittedName>
</protein>
<reference evidence="1" key="1">
    <citation type="journal article" date="2021" name="Mol. Plant Microbe Interact.">
        <title>Complete Genome Sequence of the Plant-Pathogenic Fungus Colletotrichum lupini.</title>
        <authorList>
            <person name="Baroncelli R."/>
            <person name="Pensec F."/>
            <person name="Da Lio D."/>
            <person name="Boufleur T."/>
            <person name="Vicente I."/>
            <person name="Sarrocco S."/>
            <person name="Picot A."/>
            <person name="Baraldi E."/>
            <person name="Sukno S."/>
            <person name="Thon M."/>
            <person name="Le Floch G."/>
        </authorList>
    </citation>
    <scope>NUCLEOTIDE SEQUENCE</scope>
    <source>
        <strain evidence="1">IMI 504893</strain>
    </source>
</reference>
<dbReference type="Proteomes" id="UP000830671">
    <property type="component" value="Chromosome 9"/>
</dbReference>
<name>A0A9Q8T7D2_9PEZI</name>